<evidence type="ECO:0000259" key="2">
    <source>
        <dbReference type="Pfam" id="PF23598"/>
    </source>
</evidence>
<dbReference type="STRING" id="337451.A0A443P260"/>
<dbReference type="Gene3D" id="3.80.10.10">
    <property type="entry name" value="Ribonuclease Inhibitor"/>
    <property type="match status" value="1"/>
</dbReference>
<name>A0A443P260_9MAGN</name>
<keyword evidence="4" id="KW-1185">Reference proteome</keyword>
<dbReference type="AlphaFoldDB" id="A0A443P260"/>
<organism evidence="3 4">
    <name type="scientific">Cinnamomum micranthum f. kanehirae</name>
    <dbReference type="NCBI Taxonomy" id="337451"/>
    <lineage>
        <taxon>Eukaryota</taxon>
        <taxon>Viridiplantae</taxon>
        <taxon>Streptophyta</taxon>
        <taxon>Embryophyta</taxon>
        <taxon>Tracheophyta</taxon>
        <taxon>Spermatophyta</taxon>
        <taxon>Magnoliopsida</taxon>
        <taxon>Magnoliidae</taxon>
        <taxon>Laurales</taxon>
        <taxon>Lauraceae</taxon>
        <taxon>Cinnamomum</taxon>
    </lineage>
</organism>
<reference evidence="3 4" key="1">
    <citation type="journal article" date="2019" name="Nat. Plants">
        <title>Stout camphor tree genome fills gaps in understanding of flowering plant genome evolution.</title>
        <authorList>
            <person name="Chaw S.M."/>
            <person name="Liu Y.C."/>
            <person name="Wu Y.W."/>
            <person name="Wang H.Y."/>
            <person name="Lin C.I."/>
            <person name="Wu C.S."/>
            <person name="Ke H.M."/>
            <person name="Chang L.Y."/>
            <person name="Hsu C.Y."/>
            <person name="Yang H.T."/>
            <person name="Sudianto E."/>
            <person name="Hsu M.H."/>
            <person name="Wu K.P."/>
            <person name="Wang L.N."/>
            <person name="Leebens-Mack J.H."/>
            <person name="Tsai I.J."/>
        </authorList>
    </citation>
    <scope>NUCLEOTIDE SEQUENCE [LARGE SCALE GENOMIC DNA]</scope>
    <source>
        <strain evidence="4">cv. Chaw 1501</strain>
        <tissue evidence="3">Young leaves</tissue>
    </source>
</reference>
<feature type="domain" description="Disease resistance R13L4/SHOC-2-like LRR" evidence="2">
    <location>
        <begin position="181"/>
        <end position="296"/>
    </location>
</feature>
<dbReference type="SUPFAM" id="SSF52058">
    <property type="entry name" value="L domain-like"/>
    <property type="match status" value="1"/>
</dbReference>
<protein>
    <submittedName>
        <fullName evidence="3">Disease resistance protein RPM1</fullName>
    </submittedName>
</protein>
<keyword evidence="1" id="KW-0677">Repeat</keyword>
<sequence length="311" mass="35955">MIEYPSLIICIWKDMIPPSSLHRISSTFRKLRVLDLQDASIHSVPDELAKLFNLRYLSLRNTNVRKLPKSLGRLRNLETLDTRNSKIKKLPAGINNMKSLRHLYMYCYITPNDFMSYIATQAPSGICKLNSLQTLMSVEANTKIVRQVGNLSQLRRLDITKASARRVIFSSTPASKDLFNWALEKLPHWIGSLANLSFFYLDWSKLQENPFPLIGSLLNLVFLWLNRAYDGQRLHFLAGCFPSLKRLALKELKHLNHVKVEQGAMPSIQEVTFLHYQKSKILPEGIEHLSGLQELFLREMPEEFTKRLRGY</sequence>
<dbReference type="PANTHER" id="PTHR47186:SF57">
    <property type="entry name" value="OS02G0478300 PROTEIN"/>
    <property type="match status" value="1"/>
</dbReference>
<evidence type="ECO:0000313" key="3">
    <source>
        <dbReference type="EMBL" id="RWR84854.1"/>
    </source>
</evidence>
<accession>A0A443P260</accession>
<dbReference type="EMBL" id="QPKB01000005">
    <property type="protein sequence ID" value="RWR84854.1"/>
    <property type="molecule type" value="Genomic_DNA"/>
</dbReference>
<dbReference type="OrthoDB" id="598235at2759"/>
<dbReference type="Pfam" id="PF23598">
    <property type="entry name" value="LRR_14"/>
    <property type="match status" value="2"/>
</dbReference>
<dbReference type="Proteomes" id="UP000283530">
    <property type="component" value="Unassembled WGS sequence"/>
</dbReference>
<evidence type="ECO:0000313" key="4">
    <source>
        <dbReference type="Proteomes" id="UP000283530"/>
    </source>
</evidence>
<proteinExistence type="predicted"/>
<evidence type="ECO:0000256" key="1">
    <source>
        <dbReference type="ARBA" id="ARBA00022737"/>
    </source>
</evidence>
<dbReference type="PANTHER" id="PTHR47186">
    <property type="entry name" value="LEUCINE-RICH REPEAT-CONTAINING PROTEIN 57"/>
    <property type="match status" value="1"/>
</dbReference>
<comment type="caution">
    <text evidence="3">The sequence shown here is derived from an EMBL/GenBank/DDBJ whole genome shotgun (WGS) entry which is preliminary data.</text>
</comment>
<dbReference type="InterPro" id="IPR032675">
    <property type="entry name" value="LRR_dom_sf"/>
</dbReference>
<feature type="domain" description="Disease resistance R13L4/SHOC-2-like LRR" evidence="2">
    <location>
        <begin position="25"/>
        <end position="160"/>
    </location>
</feature>
<gene>
    <name evidence="3" type="ORF">CKAN_01368400</name>
</gene>
<dbReference type="InterPro" id="IPR055414">
    <property type="entry name" value="LRR_R13L4/SHOC2-like"/>
</dbReference>